<feature type="domain" description="Peptidase M15A C-terminal" evidence="2">
    <location>
        <begin position="33"/>
        <end position="131"/>
    </location>
</feature>
<sequence>MLKAAGAAIFLITAQAAFAAGTDFGVRTVGGNEFYSKQVQPTPGFLSVPQASPSLVNMTSIRDLGGRWGRVTSTYRSPAHNKRVGGVANSYHMANRAIDIARRPGVSHWQIAAAYRAAGYNLIESLDEGDHSHFAFGRPGEYKRRSTAPRPQMVLAKTGEVTEWRIVYVGSAGGN</sequence>
<evidence type="ECO:0000259" key="2">
    <source>
        <dbReference type="Pfam" id="PF08291"/>
    </source>
</evidence>
<keyword evidence="1" id="KW-0732">Signal</keyword>
<dbReference type="SUPFAM" id="SSF55166">
    <property type="entry name" value="Hedgehog/DD-peptidase"/>
    <property type="match status" value="1"/>
</dbReference>
<dbReference type="InterPro" id="IPR009045">
    <property type="entry name" value="Zn_M74/Hedgehog-like"/>
</dbReference>
<dbReference type="Proteomes" id="UP000285023">
    <property type="component" value="Unassembled WGS sequence"/>
</dbReference>
<gene>
    <name evidence="3" type="ORF">D3M59_03760</name>
</gene>
<dbReference type="InterPro" id="IPR013230">
    <property type="entry name" value="Peptidase_M15A_C"/>
</dbReference>
<dbReference type="Gene3D" id="3.30.1380.10">
    <property type="match status" value="1"/>
</dbReference>
<dbReference type="RefSeq" id="WP_119531704.1">
    <property type="nucleotide sequence ID" value="NZ_QXTF01000001.1"/>
</dbReference>
<evidence type="ECO:0000313" key="3">
    <source>
        <dbReference type="EMBL" id="RIX32098.1"/>
    </source>
</evidence>
<evidence type="ECO:0000313" key="4">
    <source>
        <dbReference type="Proteomes" id="UP000285023"/>
    </source>
</evidence>
<feature type="signal peptide" evidence="1">
    <location>
        <begin position="1"/>
        <end position="19"/>
    </location>
</feature>
<proteinExistence type="predicted"/>
<name>A0A418Q2A8_9SPHN</name>
<dbReference type="OrthoDB" id="7618790at2"/>
<accession>A0A418Q2A8</accession>
<keyword evidence="4" id="KW-1185">Reference proteome</keyword>
<protein>
    <recommendedName>
        <fullName evidence="2">Peptidase M15A C-terminal domain-containing protein</fullName>
    </recommendedName>
</protein>
<dbReference type="EMBL" id="QXTF01000001">
    <property type="protein sequence ID" value="RIX32098.1"/>
    <property type="molecule type" value="Genomic_DNA"/>
</dbReference>
<dbReference type="AlphaFoldDB" id="A0A418Q2A8"/>
<organism evidence="3 4">
    <name type="scientific">Sphingomonas edaphi</name>
    <dbReference type="NCBI Taxonomy" id="2315689"/>
    <lineage>
        <taxon>Bacteria</taxon>
        <taxon>Pseudomonadati</taxon>
        <taxon>Pseudomonadota</taxon>
        <taxon>Alphaproteobacteria</taxon>
        <taxon>Sphingomonadales</taxon>
        <taxon>Sphingomonadaceae</taxon>
        <taxon>Sphingomonas</taxon>
    </lineage>
</organism>
<feature type="chain" id="PRO_5019560153" description="Peptidase M15A C-terminal domain-containing protein" evidence="1">
    <location>
        <begin position="20"/>
        <end position="175"/>
    </location>
</feature>
<dbReference type="Pfam" id="PF08291">
    <property type="entry name" value="Peptidase_M15_3"/>
    <property type="match status" value="1"/>
</dbReference>
<reference evidence="3 4" key="1">
    <citation type="submission" date="2018-09" db="EMBL/GenBank/DDBJ databases">
        <title>Sphingomonas sp. DAC4.</title>
        <authorList>
            <person name="Seo T."/>
        </authorList>
    </citation>
    <scope>NUCLEOTIDE SEQUENCE [LARGE SCALE GENOMIC DNA]</scope>
    <source>
        <strain evidence="3 4">DAC4</strain>
    </source>
</reference>
<evidence type="ECO:0000256" key="1">
    <source>
        <dbReference type="SAM" id="SignalP"/>
    </source>
</evidence>
<comment type="caution">
    <text evidence="3">The sequence shown here is derived from an EMBL/GenBank/DDBJ whole genome shotgun (WGS) entry which is preliminary data.</text>
</comment>